<dbReference type="Gene3D" id="1.25.10.10">
    <property type="entry name" value="Leucine-rich Repeat Variant"/>
    <property type="match status" value="1"/>
</dbReference>
<evidence type="ECO:0000259" key="6">
    <source>
        <dbReference type="PROSITE" id="PS50166"/>
    </source>
</evidence>
<dbReference type="InterPro" id="IPR001494">
    <property type="entry name" value="Importin-beta_N"/>
</dbReference>
<dbReference type="PANTHER" id="PTHR10997:SF9">
    <property type="entry name" value="IMPORTIN-9"/>
    <property type="match status" value="1"/>
</dbReference>
<dbReference type="GO" id="GO:0031267">
    <property type="term" value="F:small GTPase binding"/>
    <property type="evidence" value="ECO:0007669"/>
    <property type="project" value="InterPro"/>
</dbReference>
<dbReference type="InterPro" id="IPR056840">
    <property type="entry name" value="HEAT_IPO9_central"/>
</dbReference>
<comment type="subcellular location">
    <subcellularLocation>
        <location evidence="1">Nucleus</location>
    </subcellularLocation>
</comment>
<evidence type="ECO:0000313" key="7">
    <source>
        <dbReference type="EMBL" id="KAH8992921.1"/>
    </source>
</evidence>
<organism evidence="7 8">
    <name type="scientific">Lactarius akahatsu</name>
    <dbReference type="NCBI Taxonomy" id="416441"/>
    <lineage>
        <taxon>Eukaryota</taxon>
        <taxon>Fungi</taxon>
        <taxon>Dikarya</taxon>
        <taxon>Basidiomycota</taxon>
        <taxon>Agaricomycotina</taxon>
        <taxon>Agaricomycetes</taxon>
        <taxon>Russulales</taxon>
        <taxon>Russulaceae</taxon>
        <taxon>Lactarius</taxon>
    </lineage>
</organism>
<feature type="domain" description="Importin N-terminal" evidence="6">
    <location>
        <begin position="25"/>
        <end position="105"/>
    </location>
</feature>
<dbReference type="GO" id="GO:0005635">
    <property type="term" value="C:nuclear envelope"/>
    <property type="evidence" value="ECO:0007669"/>
    <property type="project" value="TreeGrafter"/>
</dbReference>
<gene>
    <name evidence="7" type="ORF">EDB92DRAFT_1855615</name>
</gene>
<evidence type="ECO:0000256" key="1">
    <source>
        <dbReference type="ARBA" id="ARBA00004123"/>
    </source>
</evidence>
<dbReference type="PROSITE" id="PS50166">
    <property type="entry name" value="IMPORTIN_B_NT"/>
    <property type="match status" value="1"/>
</dbReference>
<dbReference type="Pfam" id="PF03810">
    <property type="entry name" value="IBN_N"/>
    <property type="match status" value="1"/>
</dbReference>
<dbReference type="GO" id="GO:0005829">
    <property type="term" value="C:cytosol"/>
    <property type="evidence" value="ECO:0007669"/>
    <property type="project" value="TreeGrafter"/>
</dbReference>
<dbReference type="Pfam" id="PF25018">
    <property type="entry name" value="HEAT_IPO9_c"/>
    <property type="match status" value="1"/>
</dbReference>
<feature type="region of interest" description="Disordered" evidence="5">
    <location>
        <begin position="898"/>
        <end position="921"/>
    </location>
</feature>
<evidence type="ECO:0000256" key="2">
    <source>
        <dbReference type="ARBA" id="ARBA00022448"/>
    </source>
</evidence>
<comment type="caution">
    <text evidence="7">The sequence shown here is derived from an EMBL/GenBank/DDBJ whole genome shotgun (WGS) entry which is preliminary data.</text>
</comment>
<dbReference type="PANTHER" id="PTHR10997">
    <property type="entry name" value="IMPORTIN-7, 8, 11"/>
    <property type="match status" value="1"/>
</dbReference>
<dbReference type="GO" id="GO:0006606">
    <property type="term" value="P:protein import into nucleus"/>
    <property type="evidence" value="ECO:0007669"/>
    <property type="project" value="TreeGrafter"/>
</dbReference>
<dbReference type="InterPro" id="IPR016024">
    <property type="entry name" value="ARM-type_fold"/>
</dbReference>
<proteinExistence type="predicted"/>
<sequence length="1011" mass="110663">MTTAASIAQVLTSTLNPDSNIRISAELSLSELLKSPQSALSLAQLILSQDAESSLRQMSLHSATIVLRKYVKEHWSPFFPQFRGDAPPPEVKDQIRQAVFQGLSDSDRKIRSLCAHTLSTIANSDWPDEFPDLLNHLVQLLLSGSPGSTHGAMQVFTEFVRTDLTEDQLLPVMRELLPVLMSVLSATEQHTPLTRSRTISVFRQCVEALYMVKDQHPQAAKEAVANVLPVWLDAFSVLLNLDPQQDVSGEHWDGLEIRVQIFKTLDTIHTSFPRVIAPYLPGLHSTVVPNSSEGEPIELYKLIAPLVDFVTGATRQSKARVSFDEETLAQLVDASVQWSQMTKENEEEWAADANVFISQEDDDTQMYSIRAAVFDLLSSLLTNAPVQTASALHSSIQRTVTTEASQAREAGVEDWWRPLESVFAILGSQAEAILDISNDEHDAGRPRPIDIEYILTHIIPSLLTLSAYPFLQGRCLFLASRFADLLPPDVRGQYLDAAVQVIESSETEVPFKVSAVKSIQHFARHISDAQSAIIPRITRDLGPFLLETSEDTLSLVLETISVLCEVGDGSWFTTDLAGALIAALLDVWPKNIKDPIFLSILNDVFNSIASAKVPGVYETAVKQALPRLTASIGAANADESWVASSALDLIGSIARGAPETGLGEGFFAAIAPYVFDCLRVAEDRDVLQNGVLLLTLVVRKDVGQLLSWTHTDGQSGLLHVFTVIARLLQNQDESGGLVIGDLIIHLFRRAGESVLPVLPDLLQAMLVRMRTAQTATFLQSLVVPFAFLVYSHRDAALDLLEATRVGEGEEGRSGLDVLLNTWCENATTFQGFWPTRVSALALCTLLASERPSLRAVVVKGDIIITAATKNKPPQFTRVTFPVKALKLLLHELQPSGESAGLAAPRAPLDTQFDDGDSDWSDEDRVKEDRYSFLADVMGVGGPSFDDDGELLTSNDDEDLQKDSISQIDLRAHITSFIRESAARDAEGFGALAGQLGAEEMIVVQRALQEQS</sequence>
<dbReference type="SUPFAM" id="SSF48371">
    <property type="entry name" value="ARM repeat"/>
    <property type="match status" value="1"/>
</dbReference>
<evidence type="ECO:0000313" key="8">
    <source>
        <dbReference type="Proteomes" id="UP001201163"/>
    </source>
</evidence>
<keyword evidence="8" id="KW-1185">Reference proteome</keyword>
<keyword evidence="2" id="KW-0813">Transport</keyword>
<evidence type="ECO:0000256" key="4">
    <source>
        <dbReference type="ARBA" id="ARBA00023242"/>
    </source>
</evidence>
<feature type="compositionally biased region" description="Acidic residues" evidence="5">
    <location>
        <begin position="911"/>
        <end position="921"/>
    </location>
</feature>
<dbReference type="EMBL" id="JAKELL010000020">
    <property type="protein sequence ID" value="KAH8992921.1"/>
    <property type="molecule type" value="Genomic_DNA"/>
</dbReference>
<keyword evidence="3" id="KW-0653">Protein transport</keyword>
<dbReference type="InterPro" id="IPR011989">
    <property type="entry name" value="ARM-like"/>
</dbReference>
<feature type="non-terminal residue" evidence="7">
    <location>
        <position position="1"/>
    </location>
</feature>
<name>A0AAD4QEH1_9AGAM</name>
<dbReference type="Proteomes" id="UP001201163">
    <property type="component" value="Unassembled WGS sequence"/>
</dbReference>
<dbReference type="AlphaFoldDB" id="A0AAD4QEH1"/>
<accession>A0AAD4QEH1</accession>
<evidence type="ECO:0000256" key="5">
    <source>
        <dbReference type="SAM" id="MobiDB-lite"/>
    </source>
</evidence>
<evidence type="ECO:0000256" key="3">
    <source>
        <dbReference type="ARBA" id="ARBA00022927"/>
    </source>
</evidence>
<reference evidence="7" key="1">
    <citation type="submission" date="2022-01" db="EMBL/GenBank/DDBJ databases">
        <title>Comparative genomics reveals a dynamic genome evolution in the ectomycorrhizal milk-cap (Lactarius) mushrooms.</title>
        <authorList>
            <consortium name="DOE Joint Genome Institute"/>
            <person name="Lebreton A."/>
            <person name="Tang N."/>
            <person name="Kuo A."/>
            <person name="LaButti K."/>
            <person name="Drula E."/>
            <person name="Barry K."/>
            <person name="Clum A."/>
            <person name="Lipzen A."/>
            <person name="Mousain D."/>
            <person name="Ng V."/>
            <person name="Wang R."/>
            <person name="Wang X."/>
            <person name="Dai Y."/>
            <person name="Henrissat B."/>
            <person name="Grigoriev I.V."/>
            <person name="Guerin-Laguette A."/>
            <person name="Yu F."/>
            <person name="Martin F.M."/>
        </authorList>
    </citation>
    <scope>NUCLEOTIDE SEQUENCE</scope>
    <source>
        <strain evidence="7">QP</strain>
    </source>
</reference>
<dbReference type="SMART" id="SM00913">
    <property type="entry name" value="IBN_N"/>
    <property type="match status" value="1"/>
</dbReference>
<keyword evidence="4" id="KW-0539">Nucleus</keyword>
<protein>
    <submittedName>
        <fullName evidence="7">ARM repeat-containing protein</fullName>
    </submittedName>
</protein>